<dbReference type="GO" id="GO:0016829">
    <property type="term" value="F:lyase activity"/>
    <property type="evidence" value="ECO:0007669"/>
    <property type="project" value="UniProtKB-KW"/>
</dbReference>
<dbReference type="GO" id="GO:0016740">
    <property type="term" value="F:transferase activity"/>
    <property type="evidence" value="ECO:0007669"/>
    <property type="project" value="UniProtKB-KW"/>
</dbReference>
<keyword evidence="7" id="KW-1185">Reference proteome</keyword>
<evidence type="ECO:0000256" key="5">
    <source>
        <dbReference type="ARBA" id="ARBA00048574"/>
    </source>
</evidence>
<accession>A0ABN8T7U5</accession>
<dbReference type="RefSeq" id="WP_253897383.1">
    <property type="nucleotide sequence ID" value="NZ_CALSBS010000004.1"/>
</dbReference>
<keyword evidence="6" id="KW-0456">Lyase</keyword>
<dbReference type="Pfam" id="PF03802">
    <property type="entry name" value="CitX"/>
    <property type="match status" value="1"/>
</dbReference>
<evidence type="ECO:0000256" key="2">
    <source>
        <dbReference type="ARBA" id="ARBA00016314"/>
    </source>
</evidence>
<dbReference type="NCBIfam" id="NF002383">
    <property type="entry name" value="PRK01392.1"/>
    <property type="match status" value="1"/>
</dbReference>
<name>A0ABN8T7U5_9ENTR</name>
<proteinExistence type="predicted"/>
<dbReference type="InterPro" id="IPR005551">
    <property type="entry name" value="CitX"/>
</dbReference>
<protein>
    <recommendedName>
        <fullName evidence="2">Apo-citrate lyase phosphoribosyl-dephospho-CoA transferase</fullName>
        <ecNumber evidence="1">2.7.7.61</ecNumber>
    </recommendedName>
</protein>
<dbReference type="Proteomes" id="UP001152651">
    <property type="component" value="Unassembled WGS sequence"/>
</dbReference>
<evidence type="ECO:0000256" key="3">
    <source>
        <dbReference type="ARBA" id="ARBA00022679"/>
    </source>
</evidence>
<keyword evidence="3 6" id="KW-0808">Transferase</keyword>
<keyword evidence="4" id="KW-0548">Nucleotidyltransferase</keyword>
<sequence>MKRADLLFEGQPVTLTEMLQAREQRVIRQHRMLGLYCQPLVSFTLVAPGPIKNSPAWRDVAEAARKAVLTLCQRYDWRIEGNVECFANSGPEWMIAICAPSIRLKEVLVELERMHPLGRLWDLDVINEVGTAISRRELGLPARRCLICEKDAHLCARARTHSLAMLLDDVARRIESYERNTDD</sequence>
<gene>
    <name evidence="6" type="ORF">FBBNIHIM_06985</name>
</gene>
<dbReference type="EC" id="2.7.7.61" evidence="1"/>
<comment type="catalytic activity">
    <reaction evidence="5">
        <text>apo-[citrate lyase ACP] + 2'-(5''-triphospho-alpha-D-ribosyl)-3'-dephospho-CoA = holo-[citrate lyase ACP] + diphosphate</text>
        <dbReference type="Rhea" id="RHEA:16333"/>
        <dbReference type="Rhea" id="RHEA-COMP:10157"/>
        <dbReference type="Rhea" id="RHEA-COMP:10158"/>
        <dbReference type="ChEBI" id="CHEBI:29999"/>
        <dbReference type="ChEBI" id="CHEBI:33019"/>
        <dbReference type="ChEBI" id="CHEBI:61378"/>
        <dbReference type="ChEBI" id="CHEBI:82683"/>
        <dbReference type="EC" id="2.7.7.61"/>
    </reaction>
</comment>
<dbReference type="NCBIfam" id="TIGR03124">
    <property type="entry name" value="citrate_citX"/>
    <property type="match status" value="1"/>
</dbReference>
<evidence type="ECO:0000256" key="4">
    <source>
        <dbReference type="ARBA" id="ARBA00022695"/>
    </source>
</evidence>
<organism evidence="6 7">
    <name type="scientific">Pseudocitrobacter vendiensis</name>
    <dbReference type="NCBI Taxonomy" id="2488306"/>
    <lineage>
        <taxon>Bacteria</taxon>
        <taxon>Pseudomonadati</taxon>
        <taxon>Pseudomonadota</taxon>
        <taxon>Gammaproteobacteria</taxon>
        <taxon>Enterobacterales</taxon>
        <taxon>Enterobacteriaceae</taxon>
        <taxon>Pseudocitrobacter</taxon>
    </lineage>
</organism>
<dbReference type="EMBL" id="CALSBS010000004">
    <property type="protein sequence ID" value="CAH6636560.1"/>
    <property type="molecule type" value="Genomic_DNA"/>
</dbReference>
<comment type="caution">
    <text evidence="6">The sequence shown here is derived from an EMBL/GenBank/DDBJ whole genome shotgun (WGS) entry which is preliminary data.</text>
</comment>
<evidence type="ECO:0000313" key="6">
    <source>
        <dbReference type="EMBL" id="CAH6636560.1"/>
    </source>
</evidence>
<evidence type="ECO:0000256" key="1">
    <source>
        <dbReference type="ARBA" id="ARBA00012524"/>
    </source>
</evidence>
<evidence type="ECO:0000313" key="7">
    <source>
        <dbReference type="Proteomes" id="UP001152651"/>
    </source>
</evidence>
<reference evidence="6" key="1">
    <citation type="submission" date="2022-05" db="EMBL/GenBank/DDBJ databases">
        <authorList>
            <person name="Blom J."/>
        </authorList>
    </citation>
    <scope>NUCLEOTIDE SEQUENCE</scope>
    <source>
        <strain evidence="6">Type strain: CPO20170097</strain>
    </source>
</reference>